<name>A0A3S3PZ57_9ACAR</name>
<comment type="pathway">
    <text evidence="3">Phospholipid metabolism; phosphatidylethanolamine biosynthesis; phosphatidylethanolamine from ethanolamine: step 1/3.</text>
</comment>
<keyword evidence="1" id="KW-0594">Phospholipid biosynthesis</keyword>
<evidence type="ECO:0000256" key="1">
    <source>
        <dbReference type="ARBA" id="ARBA00023209"/>
    </source>
</evidence>
<dbReference type="PANTHER" id="PTHR22603:SF66">
    <property type="entry name" value="ETHANOLAMINE KINASE"/>
    <property type="match status" value="1"/>
</dbReference>
<dbReference type="Proteomes" id="UP000285301">
    <property type="component" value="Unassembled WGS sequence"/>
</dbReference>
<dbReference type="GO" id="GO:0006646">
    <property type="term" value="P:phosphatidylethanolamine biosynthetic process"/>
    <property type="evidence" value="ECO:0007669"/>
    <property type="project" value="TreeGrafter"/>
</dbReference>
<comment type="caution">
    <text evidence="6">The sequence shown here is derived from an EMBL/GenBank/DDBJ whole genome shotgun (WGS) entry which is preliminary data.</text>
</comment>
<keyword evidence="6" id="KW-0808">Transferase</keyword>
<dbReference type="GO" id="GO:0005737">
    <property type="term" value="C:cytoplasm"/>
    <property type="evidence" value="ECO:0007669"/>
    <property type="project" value="TreeGrafter"/>
</dbReference>
<dbReference type="OrthoDB" id="6516455at2759"/>
<evidence type="ECO:0000313" key="7">
    <source>
        <dbReference type="Proteomes" id="UP000285301"/>
    </source>
</evidence>
<feature type="non-terminal residue" evidence="6">
    <location>
        <position position="1"/>
    </location>
</feature>
<keyword evidence="1" id="KW-0444">Lipid biosynthesis</keyword>
<dbReference type="EMBL" id="NCKU01011253">
    <property type="protein sequence ID" value="RWS00506.1"/>
    <property type="molecule type" value="Genomic_DNA"/>
</dbReference>
<evidence type="ECO:0000256" key="5">
    <source>
        <dbReference type="ARBA" id="ARBA00038874"/>
    </source>
</evidence>
<keyword evidence="2" id="KW-1208">Phospholipid metabolism</keyword>
<evidence type="ECO:0000256" key="3">
    <source>
        <dbReference type="ARBA" id="ARBA00037883"/>
    </source>
</evidence>
<evidence type="ECO:0000256" key="2">
    <source>
        <dbReference type="ARBA" id="ARBA00023264"/>
    </source>
</evidence>
<comment type="similarity">
    <text evidence="4">Belongs to the choline/ethanolamine kinase family.</text>
</comment>
<dbReference type="InterPro" id="IPR011009">
    <property type="entry name" value="Kinase-like_dom_sf"/>
</dbReference>
<proteinExistence type="inferred from homology"/>
<evidence type="ECO:0000313" key="6">
    <source>
        <dbReference type="EMBL" id="RWS00506.1"/>
    </source>
</evidence>
<dbReference type="EC" id="2.7.1.82" evidence="5"/>
<keyword evidence="6" id="KW-0418">Kinase</keyword>
<organism evidence="6 7">
    <name type="scientific">Dinothrombium tinctorium</name>
    <dbReference type="NCBI Taxonomy" id="1965070"/>
    <lineage>
        <taxon>Eukaryota</taxon>
        <taxon>Metazoa</taxon>
        <taxon>Ecdysozoa</taxon>
        <taxon>Arthropoda</taxon>
        <taxon>Chelicerata</taxon>
        <taxon>Arachnida</taxon>
        <taxon>Acari</taxon>
        <taxon>Acariformes</taxon>
        <taxon>Trombidiformes</taxon>
        <taxon>Prostigmata</taxon>
        <taxon>Anystina</taxon>
        <taxon>Parasitengona</taxon>
        <taxon>Trombidioidea</taxon>
        <taxon>Trombidiidae</taxon>
        <taxon>Dinothrombium</taxon>
    </lineage>
</organism>
<dbReference type="SUPFAM" id="SSF56112">
    <property type="entry name" value="Protein kinase-like (PK-like)"/>
    <property type="match status" value="1"/>
</dbReference>
<dbReference type="Gene3D" id="3.90.1200.10">
    <property type="match status" value="1"/>
</dbReference>
<keyword evidence="7" id="KW-1185">Reference proteome</keyword>
<protein>
    <recommendedName>
        <fullName evidence="5">ethanolamine kinase</fullName>
        <ecNumber evidence="5">2.7.1.82</ecNumber>
    </recommendedName>
</protein>
<keyword evidence="1" id="KW-0443">Lipid metabolism</keyword>
<accession>A0A3S3PZ57</accession>
<sequence>STTPTVQDLRDPELNGAIARKLAKIHSMKMPISKVPLFLEFYAEILLSIDLAKNIDDLNPKNQEFVKRVFEFPFKEEVEWFTSIIPKIQSRVVFSHNDLYSNNILLKKRFDSIYERPLIIDYEMSGYFYRGYDIACYLKMKNFDIDRNGDQVKIIYIENEREEEDKKHFLTEYLQEWLKVSSQIDANLDNIEQLEKEAVFFSLLKDIMFIGEARLFINFFDESKLFSTNTPHIPDYFNNKRKVLQRYGLLET</sequence>
<dbReference type="AlphaFoldDB" id="A0A3S3PZ57"/>
<dbReference type="PANTHER" id="PTHR22603">
    <property type="entry name" value="CHOLINE/ETHANOALAMINE KINASE"/>
    <property type="match status" value="1"/>
</dbReference>
<gene>
    <name evidence="6" type="ORF">B4U79_16859</name>
</gene>
<reference evidence="6 7" key="1">
    <citation type="journal article" date="2018" name="Gigascience">
        <title>Genomes of trombidid mites reveal novel predicted allergens and laterally-transferred genes associated with secondary metabolism.</title>
        <authorList>
            <person name="Dong X."/>
            <person name="Chaisiri K."/>
            <person name="Xia D."/>
            <person name="Armstrong S.D."/>
            <person name="Fang Y."/>
            <person name="Donnelly M.J."/>
            <person name="Kadowaki T."/>
            <person name="McGarry J.W."/>
            <person name="Darby A.C."/>
            <person name="Makepeace B.L."/>
        </authorList>
    </citation>
    <scope>NUCLEOTIDE SEQUENCE [LARGE SCALE GENOMIC DNA]</scope>
    <source>
        <strain evidence="6">UoL-WK</strain>
    </source>
</reference>
<dbReference type="GO" id="GO:0004305">
    <property type="term" value="F:ethanolamine kinase activity"/>
    <property type="evidence" value="ECO:0007669"/>
    <property type="project" value="UniProtKB-EC"/>
</dbReference>
<dbReference type="STRING" id="1965070.A0A3S3PZ57"/>
<dbReference type="Pfam" id="PF01633">
    <property type="entry name" value="Choline_kinase"/>
    <property type="match status" value="1"/>
</dbReference>
<evidence type="ECO:0000256" key="4">
    <source>
        <dbReference type="ARBA" id="ARBA00038211"/>
    </source>
</evidence>